<accession>A0A1W9NXC9</accession>
<organism evidence="3 4">
    <name type="scientific">candidate division CPR3 bacterium 4484_211</name>
    <dbReference type="NCBI Taxonomy" id="1968527"/>
    <lineage>
        <taxon>Bacteria</taxon>
        <taxon>Bacteria division CPR3</taxon>
    </lineage>
</organism>
<evidence type="ECO:0000256" key="1">
    <source>
        <dbReference type="SAM" id="Phobius"/>
    </source>
</evidence>
<keyword evidence="1" id="KW-0472">Membrane</keyword>
<evidence type="ECO:0000259" key="2">
    <source>
        <dbReference type="Pfam" id="PF13399"/>
    </source>
</evidence>
<dbReference type="Proteomes" id="UP000192520">
    <property type="component" value="Unassembled WGS sequence"/>
</dbReference>
<sequence>MAVWRKYQQKIKFRRHVRRLMVVIFIAGAPLLLLLIIKIVQWFSTPLFLKEGMQAPSLIRGQQVNFVVAGMDPETKLIRWVSVGAWDEGEKILSFLILPRDEQLTVYGTEYPISQLSKVGSALNPPRPVAAVIDSVEDYLAVPLDTFYFINDSSVGEEELSEKILSLHQTIQSPSFWLSWPFYLKSISEKGTTSLSRIQLLRVLVGCRRVSAAKLKVEQIKNYAGYENVEIRDRLVRTLLGDEQVKKENVGVSVKNGTSISGLAMLGARFVQNAGMRVVSTGNYRSFGVEATEIKVLGAAGDKIPYSLRRLSQIFGKDPQFLGTSEVQRMDVEIIIGKDWGKRAR</sequence>
<keyword evidence="1" id="KW-1133">Transmembrane helix</keyword>
<comment type="caution">
    <text evidence="3">The sequence shown here is derived from an EMBL/GenBank/DDBJ whole genome shotgun (WGS) entry which is preliminary data.</text>
</comment>
<gene>
    <name evidence="3" type="ORF">B5M47_03285</name>
</gene>
<dbReference type="Pfam" id="PF13399">
    <property type="entry name" value="LytR_C"/>
    <property type="match status" value="1"/>
</dbReference>
<dbReference type="EMBL" id="MZGJ01000021">
    <property type="protein sequence ID" value="OQX50754.1"/>
    <property type="molecule type" value="Genomic_DNA"/>
</dbReference>
<dbReference type="AlphaFoldDB" id="A0A1W9NXC9"/>
<feature type="domain" description="LytR/CpsA/Psr regulator C-terminal" evidence="2">
    <location>
        <begin position="250"/>
        <end position="340"/>
    </location>
</feature>
<keyword evidence="1" id="KW-0812">Transmembrane</keyword>
<name>A0A1W9NXC9_UNCC3</name>
<dbReference type="STRING" id="1968527.B5M47_03285"/>
<reference evidence="4" key="1">
    <citation type="submission" date="2017-03" db="EMBL/GenBank/DDBJ databases">
        <title>Novel pathways for hydrocarbon cycling and metabolic interdependencies in hydrothermal sediment communities.</title>
        <authorList>
            <person name="Dombrowski N."/>
            <person name="Seitz K."/>
            <person name="Teske A."/>
            <person name="Baker B."/>
        </authorList>
    </citation>
    <scope>NUCLEOTIDE SEQUENCE [LARGE SCALE GENOMIC DNA]</scope>
</reference>
<evidence type="ECO:0000313" key="4">
    <source>
        <dbReference type="Proteomes" id="UP000192520"/>
    </source>
</evidence>
<dbReference type="InterPro" id="IPR027381">
    <property type="entry name" value="LytR/CpsA/Psr_C"/>
</dbReference>
<evidence type="ECO:0000313" key="3">
    <source>
        <dbReference type="EMBL" id="OQX50754.1"/>
    </source>
</evidence>
<proteinExistence type="predicted"/>
<feature type="transmembrane region" description="Helical" evidence="1">
    <location>
        <begin position="20"/>
        <end position="43"/>
    </location>
</feature>
<protein>
    <recommendedName>
        <fullName evidence="2">LytR/CpsA/Psr regulator C-terminal domain-containing protein</fullName>
    </recommendedName>
</protein>